<protein>
    <submittedName>
        <fullName evidence="2">Uncharacterized protein</fullName>
    </submittedName>
</protein>
<feature type="signal peptide" evidence="1">
    <location>
        <begin position="1"/>
        <end position="17"/>
    </location>
</feature>
<organism evidence="2 3">
    <name type="scientific">Neocucurbitaria cava</name>
    <dbReference type="NCBI Taxonomy" id="798079"/>
    <lineage>
        <taxon>Eukaryota</taxon>
        <taxon>Fungi</taxon>
        <taxon>Dikarya</taxon>
        <taxon>Ascomycota</taxon>
        <taxon>Pezizomycotina</taxon>
        <taxon>Dothideomycetes</taxon>
        <taxon>Pleosporomycetidae</taxon>
        <taxon>Pleosporales</taxon>
        <taxon>Pleosporineae</taxon>
        <taxon>Cucurbitariaceae</taxon>
        <taxon>Neocucurbitaria</taxon>
    </lineage>
</organism>
<feature type="chain" id="PRO_5040764355" evidence="1">
    <location>
        <begin position="18"/>
        <end position="198"/>
    </location>
</feature>
<keyword evidence="3" id="KW-1185">Reference proteome</keyword>
<evidence type="ECO:0000313" key="2">
    <source>
        <dbReference type="EMBL" id="KAJ4369900.1"/>
    </source>
</evidence>
<proteinExistence type="predicted"/>
<dbReference type="Pfam" id="PF04681">
    <property type="entry name" value="Bys1"/>
    <property type="match status" value="1"/>
</dbReference>
<dbReference type="Proteomes" id="UP001140560">
    <property type="component" value="Unassembled WGS sequence"/>
</dbReference>
<dbReference type="AlphaFoldDB" id="A0A9W8Y7J4"/>
<dbReference type="OrthoDB" id="5144514at2759"/>
<name>A0A9W8Y7J4_9PLEO</name>
<evidence type="ECO:0000313" key="3">
    <source>
        <dbReference type="Proteomes" id="UP001140560"/>
    </source>
</evidence>
<comment type="caution">
    <text evidence="2">The sequence shown here is derived from an EMBL/GenBank/DDBJ whole genome shotgun (WGS) entry which is preliminary data.</text>
</comment>
<dbReference type="PANTHER" id="PTHR36195">
    <property type="entry name" value="DOMAIN PROTEIN, PUTATIVE (AFU_ORTHOLOGUE AFUA_5G01990)-RELATED-RELATED"/>
    <property type="match status" value="1"/>
</dbReference>
<gene>
    <name evidence="2" type="ORF">N0V83_005664</name>
</gene>
<dbReference type="InterPro" id="IPR006771">
    <property type="entry name" value="CetA-like"/>
</dbReference>
<evidence type="ECO:0000256" key="1">
    <source>
        <dbReference type="SAM" id="SignalP"/>
    </source>
</evidence>
<reference evidence="2" key="1">
    <citation type="submission" date="2022-10" db="EMBL/GenBank/DDBJ databases">
        <title>Tapping the CABI collections for fungal endophytes: first genome assemblies for Collariella, Neodidymelliopsis, Ascochyta clinopodiicola, Didymella pomorum, Didymosphaeria variabile, Neocosmospora piperis and Neocucurbitaria cava.</title>
        <authorList>
            <person name="Hill R."/>
        </authorList>
    </citation>
    <scope>NUCLEOTIDE SEQUENCE</scope>
    <source>
        <strain evidence="2">IMI 356814</strain>
    </source>
</reference>
<dbReference type="EMBL" id="JAPEUY010000009">
    <property type="protein sequence ID" value="KAJ4369900.1"/>
    <property type="molecule type" value="Genomic_DNA"/>
</dbReference>
<accession>A0A9W8Y7J4</accession>
<sequence>MLSKILLPIVALQAGLAAATGNAILSNRCSYDVWVWSVDQSSTSGPIHVPARTQYSEAFKSTCDGCGTSMKISKSNQLVAGAQTQFEYSIVSGQLWYDISFVDCAQGDSASSCPGHDSGLAMNSPQQACGSVDCAGGSYCPTKAYYVDFPEQKLGLADPVFTCPGISSQNMDLYMTVCSDEAPMKRSIAGRLAIPLDG</sequence>
<keyword evidence="1" id="KW-0732">Signal</keyword>
<dbReference type="PANTHER" id="PTHR36195:SF4">
    <property type="entry name" value="DOMAIN PROTEIN, PUTATIVE (AFU_ORTHOLOGUE AFUA_5G01990)-RELATED"/>
    <property type="match status" value="1"/>
</dbReference>